<reference evidence="3" key="1">
    <citation type="submission" date="2021-04" db="EMBL/GenBank/DDBJ databases">
        <title>Genome seq and assembly of Bacillus sp.</title>
        <authorList>
            <person name="Chhetri G."/>
        </authorList>
    </citation>
    <scope>NUCLEOTIDE SEQUENCE</scope>
    <source>
        <strain evidence="3">RG28</strain>
    </source>
</reference>
<keyword evidence="1" id="KW-0472">Membrane</keyword>
<keyword evidence="4" id="KW-1185">Reference proteome</keyword>
<dbReference type="EMBL" id="JAGIYQ010000007">
    <property type="protein sequence ID" value="MBP0725880.1"/>
    <property type="molecule type" value="Genomic_DNA"/>
</dbReference>
<dbReference type="Pfam" id="PF09922">
    <property type="entry name" value="LiaF-like_C"/>
    <property type="match status" value="1"/>
</dbReference>
<evidence type="ECO:0000313" key="4">
    <source>
        <dbReference type="Proteomes" id="UP000682134"/>
    </source>
</evidence>
<protein>
    <submittedName>
        <fullName evidence="3">Cell wall-active antibiotics response protein</fullName>
    </submittedName>
</protein>
<dbReference type="GO" id="GO:0016020">
    <property type="term" value="C:membrane"/>
    <property type="evidence" value="ECO:0007669"/>
    <property type="project" value="InterPro"/>
</dbReference>
<feature type="transmembrane region" description="Helical" evidence="1">
    <location>
        <begin position="7"/>
        <end position="26"/>
    </location>
</feature>
<dbReference type="AlphaFoldDB" id="A0A940NQF4"/>
<organism evidence="3 4">
    <name type="scientific">Gottfriedia endophytica</name>
    <dbReference type="NCBI Taxonomy" id="2820819"/>
    <lineage>
        <taxon>Bacteria</taxon>
        <taxon>Bacillati</taxon>
        <taxon>Bacillota</taxon>
        <taxon>Bacilli</taxon>
        <taxon>Bacillales</taxon>
        <taxon>Bacillaceae</taxon>
        <taxon>Gottfriedia</taxon>
    </lineage>
</organism>
<dbReference type="Proteomes" id="UP000682134">
    <property type="component" value="Unassembled WGS sequence"/>
</dbReference>
<dbReference type="PIRSF" id="PIRSF031509">
    <property type="entry name" value="Cell_wall_LiaF/YvqF"/>
    <property type="match status" value="1"/>
</dbReference>
<accession>A0A940NQF4</accession>
<dbReference type="InterPro" id="IPR016975">
    <property type="entry name" value="Cell_wall_LiaF"/>
</dbReference>
<dbReference type="InterPro" id="IPR024425">
    <property type="entry name" value="LiaF-like_C"/>
</dbReference>
<comment type="caution">
    <text evidence="3">The sequence shown here is derived from an EMBL/GenBank/DDBJ whole genome shotgun (WGS) entry which is preliminary data.</text>
</comment>
<keyword evidence="1" id="KW-1133">Transmembrane helix</keyword>
<evidence type="ECO:0000313" key="3">
    <source>
        <dbReference type="EMBL" id="MBP0725880.1"/>
    </source>
</evidence>
<name>A0A940NQF4_9BACI</name>
<evidence type="ECO:0000256" key="1">
    <source>
        <dbReference type="SAM" id="Phobius"/>
    </source>
</evidence>
<feature type="transmembrane region" description="Helical" evidence="1">
    <location>
        <begin position="61"/>
        <end position="94"/>
    </location>
</feature>
<sequence length="245" mass="27524">MKTFRRLTINELTGIALMIGGIGLLIDLFTHPFSIIAVGVGIFLTNIGFKKRMIYPSTSANLFFYGGIILIIINLFQLFSILSVIAFAIIYIGYVIFINYQDKSSITIQPLENSNQSGIFEVKSLLDNKFISNVHLKDSAFELDDLDYFFGFGEVEIDLTSTLIPEGETVLVIHGIVGNITLDVPYDLDVSVHHSALFGKLRIFNHFLQGFNKTCKFRTENYHSSNRKVKIITSIALGKIEVKNK</sequence>
<dbReference type="NCBIfam" id="NF040535">
    <property type="entry name" value="LiaF_C_term"/>
    <property type="match status" value="1"/>
</dbReference>
<proteinExistence type="predicted"/>
<evidence type="ECO:0000259" key="2">
    <source>
        <dbReference type="Pfam" id="PF09922"/>
    </source>
</evidence>
<gene>
    <name evidence="3" type="ORF">J5Y03_11935</name>
</gene>
<feature type="domain" description="Cell wall-active antibiotics response LiaF-like C-terminal" evidence="2">
    <location>
        <begin position="130"/>
        <end position="242"/>
    </location>
</feature>
<feature type="transmembrane region" description="Helical" evidence="1">
    <location>
        <begin position="32"/>
        <end position="49"/>
    </location>
</feature>
<dbReference type="RefSeq" id="WP_209405901.1">
    <property type="nucleotide sequence ID" value="NZ_JAGIYQ010000007.1"/>
</dbReference>
<dbReference type="InterPro" id="IPR047793">
    <property type="entry name" value="LiaF_C"/>
</dbReference>
<keyword evidence="1" id="KW-0812">Transmembrane</keyword>